<evidence type="ECO:0000313" key="2">
    <source>
        <dbReference type="EMBL" id="SEA42305.1"/>
    </source>
</evidence>
<evidence type="ECO:0000313" key="4">
    <source>
        <dbReference type="Proteomes" id="UP000199041"/>
    </source>
</evidence>
<evidence type="ECO:0000313" key="1">
    <source>
        <dbReference type="EMBL" id="SEA32085.1"/>
    </source>
</evidence>
<dbReference type="EMBL" id="FNQY01000013">
    <property type="protein sequence ID" value="SEA32085.1"/>
    <property type="molecule type" value="Genomic_DNA"/>
</dbReference>
<dbReference type="STRING" id="551991.SAMN05192529_113114"/>
<sequence length="161" mass="18639">MKKLVIHNQSKIKKQILSYFQSTEDLKLSYRLHCILMLIENETLSCEDVAKLHGTTPQTIARWIHAFNKTGGDISVLKDKEKPGRAPRVSEVQLNIISDVLKKDPREYGIKADRWEGSTLSELLKQKFNIDLKIRQCQRIMKKLGLANKKGRDWSNRPPEQ</sequence>
<dbReference type="RefSeq" id="WP_091398775.1">
    <property type="nucleotide sequence ID" value="NZ_FNQY01000013.1"/>
</dbReference>
<dbReference type="Pfam" id="PF13565">
    <property type="entry name" value="HTH_32"/>
    <property type="match status" value="1"/>
</dbReference>
<dbReference type="EMBL" id="FNQY01000018">
    <property type="protein sequence ID" value="SEA42305.1"/>
    <property type="molecule type" value="Genomic_DNA"/>
</dbReference>
<dbReference type="SUPFAM" id="SSF46689">
    <property type="entry name" value="Homeodomain-like"/>
    <property type="match status" value="1"/>
</dbReference>
<dbReference type="AlphaFoldDB" id="A0A1H4CKJ2"/>
<name>A0A1H4CKJ2_9BACT</name>
<proteinExistence type="predicted"/>
<dbReference type="InterPro" id="IPR009057">
    <property type="entry name" value="Homeodomain-like_sf"/>
</dbReference>
<keyword evidence="4" id="KW-1185">Reference proteome</keyword>
<organism evidence="3 4">
    <name type="scientific">Arachidicoccus rhizosphaerae</name>
    <dbReference type="NCBI Taxonomy" id="551991"/>
    <lineage>
        <taxon>Bacteria</taxon>
        <taxon>Pseudomonadati</taxon>
        <taxon>Bacteroidota</taxon>
        <taxon>Chitinophagia</taxon>
        <taxon>Chitinophagales</taxon>
        <taxon>Chitinophagaceae</taxon>
        <taxon>Arachidicoccus</taxon>
    </lineage>
</organism>
<dbReference type="OrthoDB" id="1440079at2"/>
<reference evidence="3 4" key="1">
    <citation type="submission" date="2016-10" db="EMBL/GenBank/DDBJ databases">
        <authorList>
            <person name="de Groot N.N."/>
        </authorList>
    </citation>
    <scope>NUCLEOTIDE SEQUENCE [LARGE SCALE GENOMIC DNA]</scope>
    <source>
        <strain evidence="3 4">Vu-144</strain>
    </source>
</reference>
<protein>
    <submittedName>
        <fullName evidence="3">Transposase</fullName>
    </submittedName>
</protein>
<dbReference type="EMBL" id="FNQY01000033">
    <property type="protein sequence ID" value="SEA60951.1"/>
    <property type="molecule type" value="Genomic_DNA"/>
</dbReference>
<accession>A0A1H4CKJ2</accession>
<evidence type="ECO:0000313" key="3">
    <source>
        <dbReference type="EMBL" id="SEA60951.1"/>
    </source>
</evidence>
<dbReference type="Proteomes" id="UP000199041">
    <property type="component" value="Unassembled WGS sequence"/>
</dbReference>
<gene>
    <name evidence="1" type="ORF">SAMN05192529_113114</name>
    <name evidence="2" type="ORF">SAMN05192529_1183</name>
    <name evidence="3" type="ORF">SAMN05192529_1331</name>
</gene>